<name>A0A8J3RDS6_9ACTN</name>
<dbReference type="GO" id="GO:0005886">
    <property type="term" value="C:plasma membrane"/>
    <property type="evidence" value="ECO:0007669"/>
    <property type="project" value="UniProtKB-SubCell"/>
</dbReference>
<keyword evidence="3" id="KW-1003">Cell membrane</keyword>
<feature type="transmembrane region" description="Helical" evidence="7">
    <location>
        <begin position="97"/>
        <end position="119"/>
    </location>
</feature>
<evidence type="ECO:0000256" key="4">
    <source>
        <dbReference type="ARBA" id="ARBA00022692"/>
    </source>
</evidence>
<organism evidence="9 10">
    <name type="scientific">Sphaerimonospora thailandensis</name>
    <dbReference type="NCBI Taxonomy" id="795644"/>
    <lineage>
        <taxon>Bacteria</taxon>
        <taxon>Bacillati</taxon>
        <taxon>Actinomycetota</taxon>
        <taxon>Actinomycetes</taxon>
        <taxon>Streptosporangiales</taxon>
        <taxon>Streptosporangiaceae</taxon>
        <taxon>Sphaerimonospora</taxon>
    </lineage>
</organism>
<dbReference type="PANTHER" id="PTHR43163:SF6">
    <property type="entry name" value="DIPEPTIDE TRANSPORT SYSTEM PERMEASE PROTEIN DPPB-RELATED"/>
    <property type="match status" value="1"/>
</dbReference>
<protein>
    <submittedName>
        <fullName evidence="9">ABC transporter permease</fullName>
    </submittedName>
</protein>
<keyword evidence="6 7" id="KW-0472">Membrane</keyword>
<feature type="domain" description="ABC transmembrane type-1" evidence="8">
    <location>
        <begin position="95"/>
        <end position="304"/>
    </location>
</feature>
<sequence length="314" mass="33592">MTALVTRRLLTSLPMLFLVTLMAFSLSYLLPGDTATAIAGEGANAERVEAIRQQIGLDQGFVSRYVSWLGGLLTGDLGTSWVTGQSVSSELLRRLPVTASIAAGTLLIAVLLGVPIGLLQGMRARRSFDRAALLATAVGLAIPNFWLATILTGTFSVQLGWLPALGYTPISSGVVPWMKHLVLPCLTLGVFAAAEMARQVRTSYLHVQEQPYIQTAIAKGIPARSLVGKHIMKNAAAPAITVLGIRLSHLISGTVIVEEIFGAPGIGKFAIESIRSHDFPSIQVLILFSAMFVVIINMAIDVVYCFLNPKVRLS</sequence>
<dbReference type="InterPro" id="IPR035906">
    <property type="entry name" value="MetI-like_sf"/>
</dbReference>
<dbReference type="PROSITE" id="PS50928">
    <property type="entry name" value="ABC_TM1"/>
    <property type="match status" value="1"/>
</dbReference>
<evidence type="ECO:0000256" key="2">
    <source>
        <dbReference type="ARBA" id="ARBA00022448"/>
    </source>
</evidence>
<evidence type="ECO:0000256" key="5">
    <source>
        <dbReference type="ARBA" id="ARBA00022989"/>
    </source>
</evidence>
<dbReference type="InterPro" id="IPR000515">
    <property type="entry name" value="MetI-like"/>
</dbReference>
<keyword evidence="2 7" id="KW-0813">Transport</keyword>
<keyword evidence="5 7" id="KW-1133">Transmembrane helix</keyword>
<dbReference type="GO" id="GO:0071916">
    <property type="term" value="F:dipeptide transmembrane transporter activity"/>
    <property type="evidence" value="ECO:0007669"/>
    <property type="project" value="TreeGrafter"/>
</dbReference>
<evidence type="ECO:0000256" key="6">
    <source>
        <dbReference type="ARBA" id="ARBA00023136"/>
    </source>
</evidence>
<feature type="transmembrane region" description="Helical" evidence="7">
    <location>
        <begin position="131"/>
        <end position="157"/>
    </location>
</feature>
<evidence type="ECO:0000256" key="1">
    <source>
        <dbReference type="ARBA" id="ARBA00004651"/>
    </source>
</evidence>
<dbReference type="InterPro" id="IPR045621">
    <property type="entry name" value="BPD_transp_1_N"/>
</dbReference>
<dbReference type="Pfam" id="PF00528">
    <property type="entry name" value="BPD_transp_1"/>
    <property type="match status" value="1"/>
</dbReference>
<evidence type="ECO:0000256" key="3">
    <source>
        <dbReference type="ARBA" id="ARBA00022475"/>
    </source>
</evidence>
<accession>A0A8J3RDS6</accession>
<dbReference type="RefSeq" id="WP_204018074.1">
    <property type="nucleotide sequence ID" value="NZ_BOOG01000051.1"/>
</dbReference>
<proteinExistence type="inferred from homology"/>
<dbReference type="EMBL" id="BOOG01000051">
    <property type="protein sequence ID" value="GIH72411.1"/>
    <property type="molecule type" value="Genomic_DNA"/>
</dbReference>
<keyword evidence="10" id="KW-1185">Reference proteome</keyword>
<keyword evidence="4 7" id="KW-0812">Transmembrane</keyword>
<dbReference type="PANTHER" id="PTHR43163">
    <property type="entry name" value="DIPEPTIDE TRANSPORT SYSTEM PERMEASE PROTEIN DPPB-RELATED"/>
    <property type="match status" value="1"/>
</dbReference>
<reference evidence="9" key="1">
    <citation type="submission" date="2021-01" db="EMBL/GenBank/DDBJ databases">
        <title>Whole genome shotgun sequence of Sphaerimonospora thailandensis NBRC 107569.</title>
        <authorList>
            <person name="Komaki H."/>
            <person name="Tamura T."/>
        </authorList>
    </citation>
    <scope>NUCLEOTIDE SEQUENCE</scope>
    <source>
        <strain evidence="9">NBRC 107569</strain>
    </source>
</reference>
<feature type="transmembrane region" description="Helical" evidence="7">
    <location>
        <begin position="12"/>
        <end position="30"/>
    </location>
</feature>
<dbReference type="AlphaFoldDB" id="A0A8J3RDS6"/>
<evidence type="ECO:0000256" key="7">
    <source>
        <dbReference type="RuleBase" id="RU363032"/>
    </source>
</evidence>
<dbReference type="Pfam" id="PF19300">
    <property type="entry name" value="BPD_transp_1_N"/>
    <property type="match status" value="1"/>
</dbReference>
<comment type="subcellular location">
    <subcellularLocation>
        <location evidence="1 7">Cell membrane</location>
        <topology evidence="1 7">Multi-pass membrane protein</topology>
    </subcellularLocation>
</comment>
<comment type="similarity">
    <text evidence="7">Belongs to the binding-protein-dependent transport system permease family.</text>
</comment>
<feature type="transmembrane region" description="Helical" evidence="7">
    <location>
        <begin position="284"/>
        <end position="307"/>
    </location>
</feature>
<dbReference type="CDD" id="cd06261">
    <property type="entry name" value="TM_PBP2"/>
    <property type="match status" value="1"/>
</dbReference>
<dbReference type="SUPFAM" id="SSF161098">
    <property type="entry name" value="MetI-like"/>
    <property type="match status" value="1"/>
</dbReference>
<dbReference type="Proteomes" id="UP000610966">
    <property type="component" value="Unassembled WGS sequence"/>
</dbReference>
<comment type="caution">
    <text evidence="9">The sequence shown here is derived from an EMBL/GenBank/DDBJ whole genome shotgun (WGS) entry which is preliminary data.</text>
</comment>
<evidence type="ECO:0000313" key="10">
    <source>
        <dbReference type="Proteomes" id="UP000610966"/>
    </source>
</evidence>
<evidence type="ECO:0000259" key="8">
    <source>
        <dbReference type="PROSITE" id="PS50928"/>
    </source>
</evidence>
<feature type="transmembrane region" description="Helical" evidence="7">
    <location>
        <begin position="177"/>
        <end position="194"/>
    </location>
</feature>
<evidence type="ECO:0000313" key="9">
    <source>
        <dbReference type="EMBL" id="GIH72411.1"/>
    </source>
</evidence>
<gene>
    <name evidence="9" type="ORF">Mth01_46640</name>
</gene>
<dbReference type="Gene3D" id="1.10.3720.10">
    <property type="entry name" value="MetI-like"/>
    <property type="match status" value="1"/>
</dbReference>